<name>A0A317SKY8_9PEZI</name>
<evidence type="ECO:0000313" key="1">
    <source>
        <dbReference type="EMBL" id="PWW73871.1"/>
    </source>
</evidence>
<organism evidence="1 2">
    <name type="scientific">Tuber magnatum</name>
    <name type="common">white Piedmont truffle</name>
    <dbReference type="NCBI Taxonomy" id="42249"/>
    <lineage>
        <taxon>Eukaryota</taxon>
        <taxon>Fungi</taxon>
        <taxon>Dikarya</taxon>
        <taxon>Ascomycota</taxon>
        <taxon>Pezizomycotina</taxon>
        <taxon>Pezizomycetes</taxon>
        <taxon>Pezizales</taxon>
        <taxon>Tuberaceae</taxon>
        <taxon>Tuber</taxon>
    </lineage>
</organism>
<dbReference type="OrthoDB" id="5300368at2759"/>
<protein>
    <submittedName>
        <fullName evidence="1">Uncharacterized protein</fullName>
    </submittedName>
</protein>
<sequence>MFIPGDEDIYFNCRNKAYHGRDRFFFNVFDRERPEYSRIGACHAKLIKIHEKTKIELLNARLKTLQLFRRTVTQSPDIRKLVVCWELGALFPTPMSGWRGQTTWSKRDLEYRYPLTDNLEKIGGLVGETIPYLTSLRWIDFHLDPEVFGSSAEALNYIVKKSITRMTWKPRLEGCKCNHVRIQLPIGGTEYSDTPTQSYGLSERTPSLEIYSDFDLPHYSPAIFKALAAETCEVEINRPTRPSLRRTSPPPEVIDFPMTTSMRFIGAGAPTISQVVRREGRRAAATRGTLTAITVGDKDIRFADIRNLLAHSKNLKHLRLENVHVSAPKREDIENSPTAIVLKSATLKSVFWDIVPKDTEGIRTETVTYYLVKSTSEDCLPVLESLSGPAKKAYTEWWLCELKRVHPQKDIEMRSSEDEVEMVLRPSTKAADEVSQQASRRRFIVHVLTSC</sequence>
<comment type="caution">
    <text evidence="1">The sequence shown here is derived from an EMBL/GenBank/DDBJ whole genome shotgun (WGS) entry which is preliminary data.</text>
</comment>
<reference evidence="1 2" key="1">
    <citation type="submission" date="2018-03" db="EMBL/GenBank/DDBJ databases">
        <title>Genomes of Pezizomycetes fungi and the evolution of truffles.</title>
        <authorList>
            <person name="Murat C."/>
            <person name="Payen T."/>
            <person name="Noel B."/>
            <person name="Kuo A."/>
            <person name="Martin F.M."/>
        </authorList>
    </citation>
    <scope>NUCLEOTIDE SEQUENCE [LARGE SCALE GENOMIC DNA]</scope>
    <source>
        <strain evidence="1">091103-1</strain>
    </source>
</reference>
<accession>A0A317SKY8</accession>
<dbReference type="Proteomes" id="UP000246991">
    <property type="component" value="Unassembled WGS sequence"/>
</dbReference>
<proteinExistence type="predicted"/>
<keyword evidence="2" id="KW-1185">Reference proteome</keyword>
<evidence type="ECO:0000313" key="2">
    <source>
        <dbReference type="Proteomes" id="UP000246991"/>
    </source>
</evidence>
<gene>
    <name evidence="1" type="ORF">C7212DRAFT_213853</name>
</gene>
<dbReference type="EMBL" id="PYWC01000072">
    <property type="protein sequence ID" value="PWW73871.1"/>
    <property type="molecule type" value="Genomic_DNA"/>
</dbReference>
<dbReference type="AlphaFoldDB" id="A0A317SKY8"/>